<gene>
    <name evidence="9" type="ORF">S06H3_15553</name>
</gene>
<dbReference type="NCBIfam" id="TIGR00516">
    <property type="entry name" value="acpS"/>
    <property type="match status" value="1"/>
</dbReference>
<dbReference type="InterPro" id="IPR008278">
    <property type="entry name" value="4-PPantetheinyl_Trfase_dom"/>
</dbReference>
<feature type="domain" description="4'-phosphopantetheinyl transferase" evidence="8">
    <location>
        <begin position="3"/>
        <end position="103"/>
    </location>
</feature>
<keyword evidence="6" id="KW-0443">Lipid metabolism</keyword>
<dbReference type="GO" id="GO:0000287">
    <property type="term" value="F:magnesium ion binding"/>
    <property type="evidence" value="ECO:0007669"/>
    <property type="project" value="InterPro"/>
</dbReference>
<proteinExistence type="predicted"/>
<comment type="caution">
    <text evidence="9">The sequence shown here is derived from an EMBL/GenBank/DDBJ whole genome shotgun (WGS) entry which is preliminary data.</text>
</comment>
<dbReference type="NCBIfam" id="TIGR00556">
    <property type="entry name" value="pantethn_trn"/>
    <property type="match status" value="1"/>
</dbReference>
<dbReference type="Gene3D" id="3.90.470.20">
    <property type="entry name" value="4'-phosphopantetheinyl transferase domain"/>
    <property type="match status" value="1"/>
</dbReference>
<dbReference type="GO" id="GO:0008897">
    <property type="term" value="F:holo-[acyl-carrier-protein] synthase activity"/>
    <property type="evidence" value="ECO:0007669"/>
    <property type="project" value="InterPro"/>
</dbReference>
<evidence type="ECO:0000256" key="1">
    <source>
        <dbReference type="ARBA" id="ARBA00022516"/>
    </source>
</evidence>
<dbReference type="Pfam" id="PF01648">
    <property type="entry name" value="ACPS"/>
    <property type="match status" value="1"/>
</dbReference>
<evidence type="ECO:0000256" key="6">
    <source>
        <dbReference type="ARBA" id="ARBA00023098"/>
    </source>
</evidence>
<reference evidence="9" key="1">
    <citation type="journal article" date="2014" name="Front. Microbiol.">
        <title>High frequency of phylogenetically diverse reductive dehalogenase-homologous genes in deep subseafloor sedimentary metagenomes.</title>
        <authorList>
            <person name="Kawai M."/>
            <person name="Futagami T."/>
            <person name="Toyoda A."/>
            <person name="Takaki Y."/>
            <person name="Nishi S."/>
            <person name="Hori S."/>
            <person name="Arai W."/>
            <person name="Tsubouchi T."/>
            <person name="Morono Y."/>
            <person name="Uchiyama I."/>
            <person name="Ito T."/>
            <person name="Fujiyama A."/>
            <person name="Inagaki F."/>
            <person name="Takami H."/>
        </authorList>
    </citation>
    <scope>NUCLEOTIDE SEQUENCE</scope>
    <source>
        <strain evidence="9">Expedition CK06-06</strain>
    </source>
</reference>
<evidence type="ECO:0000256" key="5">
    <source>
        <dbReference type="ARBA" id="ARBA00022842"/>
    </source>
</evidence>
<keyword evidence="3" id="KW-0479">Metal-binding</keyword>
<keyword evidence="2" id="KW-0808">Transferase</keyword>
<feature type="non-terminal residue" evidence="9">
    <location>
        <position position="1"/>
    </location>
</feature>
<evidence type="ECO:0000256" key="2">
    <source>
        <dbReference type="ARBA" id="ARBA00022679"/>
    </source>
</evidence>
<evidence type="ECO:0000256" key="3">
    <source>
        <dbReference type="ARBA" id="ARBA00022723"/>
    </source>
</evidence>
<sequence length="107" mass="11736">RIESAIKQWNKRFLNRVYTEAERKICQGRIPALAARFAGKEAVMKVLGTGTKGVGWQEIEILADGNGKPLVKLHGHAKNKAKQLNLNEFSVSLSDTKQHAIAVAIGT</sequence>
<name>X1KWA0_9ZZZZ</name>
<accession>X1KWA0</accession>
<dbReference type="InterPro" id="IPR004568">
    <property type="entry name" value="Ppantetheine-prot_Trfase_dom"/>
</dbReference>
<dbReference type="AlphaFoldDB" id="X1KWA0"/>
<keyword evidence="4" id="KW-0276">Fatty acid metabolism</keyword>
<evidence type="ECO:0000259" key="8">
    <source>
        <dbReference type="Pfam" id="PF01648"/>
    </source>
</evidence>
<dbReference type="InterPro" id="IPR002582">
    <property type="entry name" value="ACPS"/>
</dbReference>
<keyword evidence="1" id="KW-0444">Lipid biosynthesis</keyword>
<evidence type="ECO:0000313" key="9">
    <source>
        <dbReference type="EMBL" id="GAI10948.1"/>
    </source>
</evidence>
<dbReference type="EMBL" id="BARV01007655">
    <property type="protein sequence ID" value="GAI10948.1"/>
    <property type="molecule type" value="Genomic_DNA"/>
</dbReference>
<dbReference type="GO" id="GO:0006633">
    <property type="term" value="P:fatty acid biosynthetic process"/>
    <property type="evidence" value="ECO:0007669"/>
    <property type="project" value="UniProtKB-KW"/>
</dbReference>
<organism evidence="9">
    <name type="scientific">marine sediment metagenome</name>
    <dbReference type="NCBI Taxonomy" id="412755"/>
    <lineage>
        <taxon>unclassified sequences</taxon>
        <taxon>metagenomes</taxon>
        <taxon>ecological metagenomes</taxon>
    </lineage>
</organism>
<protein>
    <recommendedName>
        <fullName evidence="8">4'-phosphopantetheinyl transferase domain-containing protein</fullName>
    </recommendedName>
</protein>
<evidence type="ECO:0000256" key="4">
    <source>
        <dbReference type="ARBA" id="ARBA00022832"/>
    </source>
</evidence>
<dbReference type="InterPro" id="IPR037143">
    <property type="entry name" value="4-PPantetheinyl_Trfase_dom_sf"/>
</dbReference>
<keyword evidence="7" id="KW-0275">Fatty acid biosynthesis</keyword>
<keyword evidence="5" id="KW-0460">Magnesium</keyword>
<dbReference type="SUPFAM" id="SSF56214">
    <property type="entry name" value="4'-phosphopantetheinyl transferase"/>
    <property type="match status" value="1"/>
</dbReference>
<evidence type="ECO:0000256" key="7">
    <source>
        <dbReference type="ARBA" id="ARBA00023160"/>
    </source>
</evidence>